<evidence type="ECO:0000313" key="1">
    <source>
        <dbReference type="EMBL" id="OCT72295.1"/>
    </source>
</evidence>
<dbReference type="EMBL" id="CM004478">
    <property type="protein sequence ID" value="OCT72295.1"/>
    <property type="molecule type" value="Genomic_DNA"/>
</dbReference>
<proteinExistence type="predicted"/>
<dbReference type="AlphaFoldDB" id="A0A974CFG4"/>
<reference evidence="2" key="1">
    <citation type="journal article" date="2016" name="Nature">
        <title>Genome evolution in the allotetraploid frog Xenopus laevis.</title>
        <authorList>
            <person name="Session A.M."/>
            <person name="Uno Y."/>
            <person name="Kwon T."/>
            <person name="Chapman J.A."/>
            <person name="Toyoda A."/>
            <person name="Takahashi S."/>
            <person name="Fukui A."/>
            <person name="Hikosaka A."/>
            <person name="Suzuki A."/>
            <person name="Kondo M."/>
            <person name="van Heeringen S.J."/>
            <person name="Quigley I."/>
            <person name="Heinz S."/>
            <person name="Ogino H."/>
            <person name="Ochi H."/>
            <person name="Hellsten U."/>
            <person name="Lyons J.B."/>
            <person name="Simakov O."/>
            <person name="Putnam N."/>
            <person name="Stites J."/>
            <person name="Kuroki Y."/>
            <person name="Tanaka T."/>
            <person name="Michiue T."/>
            <person name="Watanabe M."/>
            <person name="Bogdanovic O."/>
            <person name="Lister R."/>
            <person name="Georgiou G."/>
            <person name="Paranjpe S.S."/>
            <person name="van Kruijsbergen I."/>
            <person name="Shu S."/>
            <person name="Carlson J."/>
            <person name="Kinoshita T."/>
            <person name="Ohta Y."/>
            <person name="Mawaribuchi S."/>
            <person name="Jenkins J."/>
            <person name="Grimwood J."/>
            <person name="Schmutz J."/>
            <person name="Mitros T."/>
            <person name="Mozaffari S.V."/>
            <person name="Suzuki Y."/>
            <person name="Haramoto Y."/>
            <person name="Yamamoto T.S."/>
            <person name="Takagi C."/>
            <person name="Heald R."/>
            <person name="Miller K."/>
            <person name="Haudenschild C."/>
            <person name="Kitzman J."/>
            <person name="Nakayama T."/>
            <person name="Izutsu Y."/>
            <person name="Robert J."/>
            <person name="Fortriede J."/>
            <person name="Burns K."/>
            <person name="Lotay V."/>
            <person name="Karimi K."/>
            <person name="Yasuoka Y."/>
            <person name="Dichmann D.S."/>
            <person name="Flajnik M.F."/>
            <person name="Houston D.W."/>
            <person name="Shendure J."/>
            <person name="DuPasquier L."/>
            <person name="Vize P.D."/>
            <person name="Zorn A.M."/>
            <person name="Ito M."/>
            <person name="Marcotte E.M."/>
            <person name="Wallingford J.B."/>
            <person name="Ito Y."/>
            <person name="Asashima M."/>
            <person name="Ueno N."/>
            <person name="Matsuda Y."/>
            <person name="Veenstra G.J."/>
            <person name="Fujiyama A."/>
            <person name="Harland R.M."/>
            <person name="Taira M."/>
            <person name="Rokhsar D.S."/>
        </authorList>
    </citation>
    <scope>NUCLEOTIDE SEQUENCE [LARGE SCALE GENOMIC DNA]</scope>
    <source>
        <strain evidence="2">J</strain>
    </source>
</reference>
<sequence length="71" mass="7634">MLGITDSLNPLPANTLPPLAPCLPTPCCYCSPRCWKSDLLPFPHGGQWTALCPQIFAALDLGLCDPGLHIF</sequence>
<dbReference type="Proteomes" id="UP000694892">
    <property type="component" value="Chromosome 7L"/>
</dbReference>
<name>A0A974CFG4_XENLA</name>
<accession>A0A974CFG4</accession>
<protein>
    <submittedName>
        <fullName evidence="1">Uncharacterized protein</fullName>
    </submittedName>
</protein>
<organism evidence="1 2">
    <name type="scientific">Xenopus laevis</name>
    <name type="common">African clawed frog</name>
    <dbReference type="NCBI Taxonomy" id="8355"/>
    <lineage>
        <taxon>Eukaryota</taxon>
        <taxon>Metazoa</taxon>
        <taxon>Chordata</taxon>
        <taxon>Craniata</taxon>
        <taxon>Vertebrata</taxon>
        <taxon>Euteleostomi</taxon>
        <taxon>Amphibia</taxon>
        <taxon>Batrachia</taxon>
        <taxon>Anura</taxon>
        <taxon>Pipoidea</taxon>
        <taxon>Pipidae</taxon>
        <taxon>Xenopodinae</taxon>
        <taxon>Xenopus</taxon>
        <taxon>Xenopus</taxon>
    </lineage>
</organism>
<evidence type="ECO:0000313" key="2">
    <source>
        <dbReference type="Proteomes" id="UP000694892"/>
    </source>
</evidence>
<gene>
    <name evidence="1" type="ORF">XELAEV_18035268mg</name>
</gene>